<feature type="domain" description="Peptidase M56" evidence="2">
    <location>
        <begin position="76"/>
        <end position="257"/>
    </location>
</feature>
<dbReference type="Pfam" id="PF05569">
    <property type="entry name" value="Peptidase_M56"/>
    <property type="match status" value="1"/>
</dbReference>
<dbReference type="PANTHER" id="PTHR34978">
    <property type="entry name" value="POSSIBLE SENSOR-TRANSDUCER PROTEIN BLAR"/>
    <property type="match status" value="1"/>
</dbReference>
<name>A0A5C6AFF6_9BACT</name>
<evidence type="ECO:0000313" key="3">
    <source>
        <dbReference type="EMBL" id="TWT98160.1"/>
    </source>
</evidence>
<dbReference type="PANTHER" id="PTHR34978:SF3">
    <property type="entry name" value="SLR0241 PROTEIN"/>
    <property type="match status" value="1"/>
</dbReference>
<comment type="caution">
    <text evidence="3">The sequence shown here is derived from an EMBL/GenBank/DDBJ whole genome shotgun (WGS) entry which is preliminary data.</text>
</comment>
<dbReference type="CDD" id="cd07341">
    <property type="entry name" value="M56_BlaR1_MecR1_like"/>
    <property type="match status" value="1"/>
</dbReference>
<keyword evidence="1" id="KW-0812">Transmembrane</keyword>
<gene>
    <name evidence="3" type="primary">blaR1_2</name>
    <name evidence="3" type="ORF">Pla108_23170</name>
</gene>
<dbReference type="InterPro" id="IPR008756">
    <property type="entry name" value="Peptidase_M56"/>
</dbReference>
<evidence type="ECO:0000259" key="2">
    <source>
        <dbReference type="Pfam" id="PF05569"/>
    </source>
</evidence>
<evidence type="ECO:0000313" key="4">
    <source>
        <dbReference type="Proteomes" id="UP000317421"/>
    </source>
</evidence>
<feature type="transmembrane region" description="Helical" evidence="1">
    <location>
        <begin position="295"/>
        <end position="313"/>
    </location>
</feature>
<organism evidence="3 4">
    <name type="scientific">Botrimarina colliarenosi</name>
    <dbReference type="NCBI Taxonomy" id="2528001"/>
    <lineage>
        <taxon>Bacteria</taxon>
        <taxon>Pseudomonadati</taxon>
        <taxon>Planctomycetota</taxon>
        <taxon>Planctomycetia</taxon>
        <taxon>Pirellulales</taxon>
        <taxon>Lacipirellulaceae</taxon>
        <taxon>Botrimarina</taxon>
    </lineage>
</organism>
<evidence type="ECO:0000256" key="1">
    <source>
        <dbReference type="SAM" id="Phobius"/>
    </source>
</evidence>
<keyword evidence="1" id="KW-1133">Transmembrane helix</keyword>
<protein>
    <submittedName>
        <fullName evidence="3">Regulatory protein BlaR1</fullName>
    </submittedName>
</protein>
<dbReference type="OrthoDB" id="291597at2"/>
<accession>A0A5C6AFF6</accession>
<feature type="transmembrane region" description="Helical" evidence="1">
    <location>
        <begin position="6"/>
        <end position="28"/>
    </location>
</feature>
<dbReference type="RefSeq" id="WP_146445034.1">
    <property type="nucleotide sequence ID" value="NZ_SJPR01000002.1"/>
</dbReference>
<feature type="transmembrane region" description="Helical" evidence="1">
    <location>
        <begin position="40"/>
        <end position="64"/>
    </location>
</feature>
<proteinExistence type="predicted"/>
<keyword evidence="1" id="KW-0472">Membrane</keyword>
<dbReference type="InterPro" id="IPR052173">
    <property type="entry name" value="Beta-lactam_resp_regulator"/>
</dbReference>
<dbReference type="AlphaFoldDB" id="A0A5C6AFF6"/>
<dbReference type="EMBL" id="SJPR01000002">
    <property type="protein sequence ID" value="TWT98160.1"/>
    <property type="molecule type" value="Genomic_DNA"/>
</dbReference>
<sequence length="365" mass="40058">MTTPQWTQWLLSYALQASLVIGVAAALDRWTHAATAKSRLWTGCFVSLLGLLAVGLLAPHVQWASPWSAAPPNVVVSALEVEQTLGSVLLTVWAFGIAVMVSRGVIDFIRVQRFITRQPRVTSKQDLRIRSLIKPPSLLIDGRQVDLRVAPEELGPFCYQFHRPLVFVPESLLNGEADDDLRNVLIHEMTHLCTEHPMQVFLQKTTQCVLWFHPLVWMASGRAGIVREFVCDDAASDQGASTAAYLRTLLKVVENRQRRFGAGLTIGRSVSEVRLRAARLVANLSEPSGSGGRRAVAGVVVAAVVATLVWLPVDPLASPRSRMSPWPAWSASVLHGLGVPARDFSDFNGSTHVYELLHDAGEVRD</sequence>
<dbReference type="Proteomes" id="UP000317421">
    <property type="component" value="Unassembled WGS sequence"/>
</dbReference>
<reference evidence="3 4" key="1">
    <citation type="submission" date="2019-02" db="EMBL/GenBank/DDBJ databases">
        <title>Deep-cultivation of Planctomycetes and their phenomic and genomic characterization uncovers novel biology.</title>
        <authorList>
            <person name="Wiegand S."/>
            <person name="Jogler M."/>
            <person name="Boedeker C."/>
            <person name="Pinto D."/>
            <person name="Vollmers J."/>
            <person name="Rivas-Marin E."/>
            <person name="Kohn T."/>
            <person name="Peeters S.H."/>
            <person name="Heuer A."/>
            <person name="Rast P."/>
            <person name="Oberbeckmann S."/>
            <person name="Bunk B."/>
            <person name="Jeske O."/>
            <person name="Meyerdierks A."/>
            <person name="Storesund J.E."/>
            <person name="Kallscheuer N."/>
            <person name="Luecker S."/>
            <person name="Lage O.M."/>
            <person name="Pohl T."/>
            <person name="Merkel B.J."/>
            <person name="Hornburger P."/>
            <person name="Mueller R.-W."/>
            <person name="Bruemmer F."/>
            <person name="Labrenz M."/>
            <person name="Spormann A.M."/>
            <person name="Op Den Camp H."/>
            <person name="Overmann J."/>
            <person name="Amann R."/>
            <person name="Jetten M.S.M."/>
            <person name="Mascher T."/>
            <person name="Medema M.H."/>
            <person name="Devos D.P."/>
            <person name="Kaster A.-K."/>
            <person name="Ovreas L."/>
            <person name="Rohde M."/>
            <person name="Galperin M.Y."/>
            <person name="Jogler C."/>
        </authorList>
    </citation>
    <scope>NUCLEOTIDE SEQUENCE [LARGE SCALE GENOMIC DNA]</scope>
    <source>
        <strain evidence="3 4">Pla108</strain>
    </source>
</reference>
<feature type="transmembrane region" description="Helical" evidence="1">
    <location>
        <begin position="84"/>
        <end position="106"/>
    </location>
</feature>
<keyword evidence="4" id="KW-1185">Reference proteome</keyword>